<evidence type="ECO:0000256" key="1">
    <source>
        <dbReference type="ARBA" id="ARBA00008814"/>
    </source>
</evidence>
<reference evidence="5" key="1">
    <citation type="submission" date="2009-09" db="EMBL/GenBank/DDBJ databases">
        <title>The complete genome of Kribbella flavida DSM 17836.</title>
        <authorList>
            <consortium name="US DOE Joint Genome Institute (JGI-PGF)"/>
            <person name="Lucas S."/>
            <person name="Copeland A."/>
            <person name="Lapidus A."/>
            <person name="Glavina del Rio T."/>
            <person name="Dalin E."/>
            <person name="Tice H."/>
            <person name="Bruce D."/>
            <person name="Goodwin L."/>
            <person name="Pitluck S."/>
            <person name="Kyrpides N."/>
            <person name="Mavromatis K."/>
            <person name="Ivanova N."/>
            <person name="Saunders E."/>
            <person name="Brettin T."/>
            <person name="Detter J.C."/>
            <person name="Han C."/>
            <person name="Larimer F."/>
            <person name="Land M."/>
            <person name="Hauser L."/>
            <person name="Markowitz V."/>
            <person name="Cheng J.-F."/>
            <person name="Hugenholtz P."/>
            <person name="Woyke T."/>
            <person name="Wu D."/>
            <person name="Pukall R."/>
            <person name="Klenk H.-P."/>
            <person name="Eisen J.A."/>
        </authorList>
    </citation>
    <scope>NUCLEOTIDE SEQUENCE [LARGE SCALE GENOMIC DNA]</scope>
    <source>
        <strain evidence="5">DSM 17836 / JCM 10339 / NBRC 14399</strain>
    </source>
</reference>
<proteinExistence type="inferred from homology"/>
<evidence type="ECO:0000313" key="4">
    <source>
        <dbReference type="EMBL" id="ADB30244.1"/>
    </source>
</evidence>
<feature type="signal peptide" evidence="2">
    <location>
        <begin position="1"/>
        <end position="20"/>
    </location>
</feature>
<dbReference type="Gene3D" id="3.40.50.1980">
    <property type="entry name" value="Nitrogenase molybdenum iron protein domain"/>
    <property type="match status" value="2"/>
</dbReference>
<dbReference type="PROSITE" id="PS50983">
    <property type="entry name" value="FE_B12_PBP"/>
    <property type="match status" value="1"/>
</dbReference>
<name>D2Q2R3_KRIFD</name>
<dbReference type="PANTHER" id="PTHR30535:SF7">
    <property type="entry name" value="IRON(III) DICITRATE-BINDING PROTEIN"/>
    <property type="match status" value="1"/>
</dbReference>
<dbReference type="OrthoDB" id="9797850at2"/>
<keyword evidence="5" id="KW-1185">Reference proteome</keyword>
<organism evidence="4 5">
    <name type="scientific">Kribbella flavida (strain DSM 17836 / JCM 10339 / NBRC 14399)</name>
    <dbReference type="NCBI Taxonomy" id="479435"/>
    <lineage>
        <taxon>Bacteria</taxon>
        <taxon>Bacillati</taxon>
        <taxon>Actinomycetota</taxon>
        <taxon>Actinomycetes</taxon>
        <taxon>Propionibacteriales</taxon>
        <taxon>Kribbellaceae</taxon>
        <taxon>Kribbella</taxon>
    </lineage>
</organism>
<evidence type="ECO:0000256" key="2">
    <source>
        <dbReference type="SAM" id="SignalP"/>
    </source>
</evidence>
<dbReference type="RefSeq" id="WP_012918800.1">
    <property type="nucleotide sequence ID" value="NC_013729.1"/>
</dbReference>
<gene>
    <name evidence="4" type="ordered locus">Kfla_1140</name>
</gene>
<dbReference type="CDD" id="cd01148">
    <property type="entry name" value="TroA_a"/>
    <property type="match status" value="1"/>
</dbReference>
<dbReference type="eggNOG" id="COG0614">
    <property type="taxonomic scope" value="Bacteria"/>
</dbReference>
<protein>
    <submittedName>
        <fullName evidence="4">Periplasmic binding protein</fullName>
    </submittedName>
</protein>
<dbReference type="InterPro" id="IPR002491">
    <property type="entry name" value="ABC_transptr_periplasmic_BD"/>
</dbReference>
<reference evidence="4 5" key="2">
    <citation type="journal article" date="2010" name="Stand. Genomic Sci.">
        <title>Complete genome sequence of Kribbella flavida type strain (IFO 14399).</title>
        <authorList>
            <person name="Pukall R."/>
            <person name="Lapidus A."/>
            <person name="Glavina Del Rio T."/>
            <person name="Copeland A."/>
            <person name="Tice H."/>
            <person name="Cheng J.-F."/>
            <person name="Lucas S."/>
            <person name="Chen F."/>
            <person name="Nolan M."/>
            <person name="LaButti K."/>
            <person name="Pati A."/>
            <person name="Ivanova N."/>
            <person name="Mavrommatis K."/>
            <person name="Mikhailova N."/>
            <person name="Pitluck S."/>
            <person name="Bruce D."/>
            <person name="Goodwin L."/>
            <person name="Land M."/>
            <person name="Hauser L."/>
            <person name="Chang Y.-J."/>
            <person name="Jeffries C.D."/>
            <person name="Chen A."/>
            <person name="Palaniappan K."/>
            <person name="Chain P."/>
            <person name="Rohde M."/>
            <person name="Goeker M."/>
            <person name="Bristow J."/>
            <person name="Eisen J.A."/>
            <person name="Markowitz V."/>
            <person name="Hugenholtz P."/>
            <person name="Kyrpides N.C."/>
            <person name="Klenk H.-P."/>
            <person name="Brettin T."/>
        </authorList>
    </citation>
    <scope>NUCLEOTIDE SEQUENCE [LARGE SCALE GENOMIC DNA]</scope>
    <source>
        <strain evidence="5">DSM 17836 / JCM 10339 / NBRC 14399</strain>
    </source>
</reference>
<dbReference type="InterPro" id="IPR050902">
    <property type="entry name" value="ABC_Transporter_SBP"/>
</dbReference>
<feature type="chain" id="PRO_5003035122" evidence="2">
    <location>
        <begin position="21"/>
        <end position="328"/>
    </location>
</feature>
<dbReference type="HOGENOM" id="CLU_038034_7_2_11"/>
<accession>D2Q2R3</accession>
<dbReference type="Proteomes" id="UP000007967">
    <property type="component" value="Chromosome"/>
</dbReference>
<dbReference type="PROSITE" id="PS51257">
    <property type="entry name" value="PROKAR_LIPOPROTEIN"/>
    <property type="match status" value="1"/>
</dbReference>
<dbReference type="PANTHER" id="PTHR30535">
    <property type="entry name" value="VITAMIN B12-BINDING PROTEIN"/>
    <property type="match status" value="1"/>
</dbReference>
<keyword evidence="2" id="KW-0732">Signal</keyword>
<dbReference type="AlphaFoldDB" id="D2Q2R3"/>
<dbReference type="SUPFAM" id="SSF53807">
    <property type="entry name" value="Helical backbone' metal receptor"/>
    <property type="match status" value="1"/>
</dbReference>
<dbReference type="EMBL" id="CP001736">
    <property type="protein sequence ID" value="ADB30244.1"/>
    <property type="molecule type" value="Genomic_DNA"/>
</dbReference>
<comment type="similarity">
    <text evidence="1">Belongs to the bacterial solute-binding protein 8 family.</text>
</comment>
<dbReference type="Pfam" id="PF01497">
    <property type="entry name" value="Peripla_BP_2"/>
    <property type="match status" value="1"/>
</dbReference>
<evidence type="ECO:0000313" key="5">
    <source>
        <dbReference type="Proteomes" id="UP000007967"/>
    </source>
</evidence>
<sequence length="328" mass="35259">MIARRVLGLLPVLTLTVACGATVEGTDQPAGSTVTVKNCGQEQTYAVPQRPVAYDVSGTEKMFALGLADRMRGYVVNKIFDPALSDSPWKGDYRKVERLGDARITREIVVNAKADWVLAGWGAGFSDDRGITPQLLGRLGINSYVHTETCFGYGPAPVAMPPLEALYADLGNLGRIFGVQDRSDRLVAGLRRRFEAVRSTAPSGPGARVFVYDSGTDSPYTAGRYAAPNDVISAAGGVNVMADLDQDWTSVGWEAVTGRRPEVIVVVDYADQPAAAKIAFLKKQPALRTVPAVRDNRFLVLSIGELVSGPRNADAAEKLAEYLRSIGR</sequence>
<evidence type="ECO:0000259" key="3">
    <source>
        <dbReference type="PROSITE" id="PS50983"/>
    </source>
</evidence>
<dbReference type="STRING" id="479435.Kfla_1140"/>
<dbReference type="KEGG" id="kfl:Kfla_1140"/>
<feature type="domain" description="Fe/B12 periplasmic-binding" evidence="3">
    <location>
        <begin position="50"/>
        <end position="328"/>
    </location>
</feature>